<reference evidence="8 9" key="1">
    <citation type="submission" date="2019-08" db="EMBL/GenBank/DDBJ databases">
        <authorList>
            <person name="Dhanesh K."/>
            <person name="Kumar G."/>
            <person name="Sasikala C."/>
            <person name="Venkata Ramana C."/>
        </authorList>
    </citation>
    <scope>NUCLEOTIDE SEQUENCE [LARGE SCALE GENOMIC DNA]</scope>
    <source>
        <strain evidence="8 9">JC645</strain>
    </source>
</reference>
<evidence type="ECO:0000256" key="6">
    <source>
        <dbReference type="RuleBase" id="RU003330"/>
    </source>
</evidence>
<evidence type="ECO:0000256" key="4">
    <source>
        <dbReference type="ARBA" id="ARBA00022777"/>
    </source>
</evidence>
<accession>A0A5M6D1P6</accession>
<dbReference type="EC" id="2.7.4.3" evidence="5 7"/>
<comment type="function">
    <text evidence="5">Catalyzes the reversible transfer of the terminal phosphate group between ATP and AMP. Plays an important role in cellular energy homeostasis and in adenine nucleotide metabolism.</text>
</comment>
<keyword evidence="9" id="KW-1185">Reference proteome</keyword>
<comment type="similarity">
    <text evidence="5 6">Belongs to the adenylate kinase family.</text>
</comment>
<proteinExistence type="inferred from homology"/>
<dbReference type="InterPro" id="IPR033690">
    <property type="entry name" value="Adenylat_kinase_CS"/>
</dbReference>
<comment type="subunit">
    <text evidence="5 7">Monomer.</text>
</comment>
<evidence type="ECO:0000256" key="7">
    <source>
        <dbReference type="RuleBase" id="RU003331"/>
    </source>
</evidence>
<feature type="binding site" evidence="5">
    <location>
        <position position="171"/>
    </location>
    <ligand>
        <name>ATP</name>
        <dbReference type="ChEBI" id="CHEBI:30616"/>
    </ligand>
</feature>
<dbReference type="Proteomes" id="UP000324479">
    <property type="component" value="Unassembled WGS sequence"/>
</dbReference>
<name>A0A5M6D1P6_9BACT</name>
<feature type="binding site" evidence="5">
    <location>
        <position position="31"/>
    </location>
    <ligand>
        <name>AMP</name>
        <dbReference type="ChEBI" id="CHEBI:456215"/>
    </ligand>
</feature>
<keyword evidence="2 5" id="KW-0545">Nucleotide biosynthesis</keyword>
<dbReference type="Pfam" id="PF00406">
    <property type="entry name" value="ADK"/>
    <property type="match status" value="1"/>
</dbReference>
<dbReference type="GO" id="GO:0004017">
    <property type="term" value="F:AMP kinase activity"/>
    <property type="evidence" value="ECO:0007669"/>
    <property type="project" value="UniProtKB-UniRule"/>
</dbReference>
<dbReference type="NCBIfam" id="NF011105">
    <property type="entry name" value="PRK14532.1"/>
    <property type="match status" value="1"/>
</dbReference>
<dbReference type="InterPro" id="IPR000850">
    <property type="entry name" value="Adenylat/UMP-CMP_kin"/>
</dbReference>
<feature type="binding site" evidence="5">
    <location>
        <position position="126"/>
    </location>
    <ligand>
        <name>ATP</name>
        <dbReference type="ChEBI" id="CHEBI:30616"/>
    </ligand>
</feature>
<organism evidence="8 9">
    <name type="scientific">Roseiconus nitratireducens</name>
    <dbReference type="NCBI Taxonomy" id="2605748"/>
    <lineage>
        <taxon>Bacteria</taxon>
        <taxon>Pseudomonadati</taxon>
        <taxon>Planctomycetota</taxon>
        <taxon>Planctomycetia</taxon>
        <taxon>Pirellulales</taxon>
        <taxon>Pirellulaceae</taxon>
        <taxon>Roseiconus</taxon>
    </lineage>
</organism>
<comment type="caution">
    <text evidence="8">The sequence shown here is derived from an EMBL/GenBank/DDBJ whole genome shotgun (WGS) entry which is preliminary data.</text>
</comment>
<feature type="binding site" evidence="5">
    <location>
        <position position="132"/>
    </location>
    <ligand>
        <name>AMP</name>
        <dbReference type="ChEBI" id="CHEBI:456215"/>
    </ligand>
</feature>
<dbReference type="UniPathway" id="UPA00588">
    <property type="reaction ID" value="UER00649"/>
</dbReference>
<dbReference type="PRINTS" id="PR00094">
    <property type="entry name" value="ADENYLTKNASE"/>
</dbReference>
<keyword evidence="5" id="KW-0963">Cytoplasm</keyword>
<dbReference type="Gene3D" id="3.40.50.300">
    <property type="entry name" value="P-loop containing nucleotide triphosphate hydrolases"/>
    <property type="match status" value="1"/>
</dbReference>
<dbReference type="PROSITE" id="PS00113">
    <property type="entry name" value="ADENYLATE_KINASE"/>
    <property type="match status" value="1"/>
</dbReference>
<feature type="binding site" evidence="5">
    <location>
        <position position="143"/>
    </location>
    <ligand>
        <name>AMP</name>
        <dbReference type="ChEBI" id="CHEBI:456215"/>
    </ligand>
</feature>
<evidence type="ECO:0000256" key="3">
    <source>
        <dbReference type="ARBA" id="ARBA00022741"/>
    </source>
</evidence>
<dbReference type="EMBL" id="VWOX01000014">
    <property type="protein sequence ID" value="KAA5540222.1"/>
    <property type="molecule type" value="Genomic_DNA"/>
</dbReference>
<feature type="binding site" evidence="5">
    <location>
        <begin position="10"/>
        <end position="15"/>
    </location>
    <ligand>
        <name>ATP</name>
        <dbReference type="ChEBI" id="CHEBI:30616"/>
    </ligand>
</feature>
<comment type="catalytic activity">
    <reaction evidence="5 7">
        <text>AMP + ATP = 2 ADP</text>
        <dbReference type="Rhea" id="RHEA:12973"/>
        <dbReference type="ChEBI" id="CHEBI:30616"/>
        <dbReference type="ChEBI" id="CHEBI:456215"/>
        <dbReference type="ChEBI" id="CHEBI:456216"/>
        <dbReference type="EC" id="2.7.4.3"/>
    </reaction>
</comment>
<dbReference type="SUPFAM" id="SSF52540">
    <property type="entry name" value="P-loop containing nucleoside triphosphate hydrolases"/>
    <property type="match status" value="1"/>
</dbReference>
<keyword evidence="1 5" id="KW-0808">Transferase</keyword>
<dbReference type="HAMAP" id="MF_00235">
    <property type="entry name" value="Adenylate_kinase_Adk"/>
    <property type="match status" value="1"/>
</dbReference>
<dbReference type="GO" id="GO:0044209">
    <property type="term" value="P:AMP salvage"/>
    <property type="evidence" value="ECO:0007669"/>
    <property type="project" value="UniProtKB-UniRule"/>
</dbReference>
<evidence type="ECO:0000256" key="2">
    <source>
        <dbReference type="ARBA" id="ARBA00022727"/>
    </source>
</evidence>
<sequence length="189" mass="21326">MRIVFIGPPGAGKGTQCRRLSEDLEIPHISTGDMLRATRDGSALGRLVAGYIDSGRLAPDYLVMRIVIKRLQEEDCDRGCLLDGFPRTVNQAQMLDDYLAEQSLRLSAVLNLQVQQETLIERLLKRAQIEHRVDDTDQTIAARLRVFFNQTAPVLEHYRQQGIVRPIDGMQPPDEVYAEIRQTLDAIEG</sequence>
<evidence type="ECO:0000256" key="1">
    <source>
        <dbReference type="ARBA" id="ARBA00022679"/>
    </source>
</evidence>
<dbReference type="InterPro" id="IPR027417">
    <property type="entry name" value="P-loop_NTPase"/>
</dbReference>
<evidence type="ECO:0000313" key="9">
    <source>
        <dbReference type="Proteomes" id="UP000324479"/>
    </source>
</evidence>
<evidence type="ECO:0000256" key="5">
    <source>
        <dbReference type="HAMAP-Rule" id="MF_00235"/>
    </source>
</evidence>
<dbReference type="AlphaFoldDB" id="A0A5M6D1P6"/>
<comment type="pathway">
    <text evidence="5">Purine metabolism; AMP biosynthesis via salvage pathway; AMP from ADP: step 1/1.</text>
</comment>
<dbReference type="PANTHER" id="PTHR23359">
    <property type="entry name" value="NUCLEOTIDE KINASE"/>
    <property type="match status" value="1"/>
</dbReference>
<protein>
    <recommendedName>
        <fullName evidence="5 7">Adenylate kinase</fullName>
        <shortName evidence="5">AK</shortName>
        <ecNumber evidence="5 7">2.7.4.3</ecNumber>
    </recommendedName>
    <alternativeName>
        <fullName evidence="5">ATP-AMP transphosphorylase</fullName>
    </alternativeName>
    <alternativeName>
        <fullName evidence="5">ATP:AMP phosphotransferase</fullName>
    </alternativeName>
    <alternativeName>
        <fullName evidence="5">Adenylate monophosphate kinase</fullName>
    </alternativeName>
</protein>
<comment type="domain">
    <text evidence="5">Consists of three domains, a large central CORE domain and two small peripheral domains, NMPbind and LID, which undergo movements during catalysis. The LID domain closes over the site of phosphoryl transfer upon ATP binding. Assembling and dissambling the active center during each catalytic cycle provides an effective means to prevent ATP hydrolysis.</text>
</comment>
<keyword evidence="3 5" id="KW-0547">Nucleotide-binding</keyword>
<gene>
    <name evidence="5" type="primary">adk</name>
    <name evidence="8" type="ORF">FYK55_21545</name>
</gene>
<feature type="binding site" evidence="5">
    <location>
        <position position="36"/>
    </location>
    <ligand>
        <name>AMP</name>
        <dbReference type="ChEBI" id="CHEBI:456215"/>
    </ligand>
</feature>
<dbReference type="GO" id="GO:0005737">
    <property type="term" value="C:cytoplasm"/>
    <property type="evidence" value="ECO:0007669"/>
    <property type="project" value="UniProtKB-SubCell"/>
</dbReference>
<dbReference type="CDD" id="cd01428">
    <property type="entry name" value="ADK"/>
    <property type="match status" value="1"/>
</dbReference>
<dbReference type="NCBIfam" id="NF011100">
    <property type="entry name" value="PRK14527.1"/>
    <property type="match status" value="1"/>
</dbReference>
<feature type="binding site" evidence="5">
    <location>
        <position position="91"/>
    </location>
    <ligand>
        <name>AMP</name>
        <dbReference type="ChEBI" id="CHEBI:456215"/>
    </ligand>
</feature>
<dbReference type="RefSeq" id="WP_150078695.1">
    <property type="nucleotide sequence ID" value="NZ_VWOX01000014.1"/>
</dbReference>
<dbReference type="GO" id="GO:0005524">
    <property type="term" value="F:ATP binding"/>
    <property type="evidence" value="ECO:0007669"/>
    <property type="project" value="UniProtKB-UniRule"/>
</dbReference>
<keyword evidence="4 5" id="KW-0418">Kinase</keyword>
<comment type="caution">
    <text evidence="5">Lacks conserved residue(s) required for the propagation of feature annotation.</text>
</comment>
<evidence type="ECO:0000313" key="8">
    <source>
        <dbReference type="EMBL" id="KAA5540222.1"/>
    </source>
</evidence>
<comment type="subcellular location">
    <subcellularLocation>
        <location evidence="5 7">Cytoplasm</location>
    </subcellularLocation>
</comment>
<dbReference type="NCBIfam" id="NF001381">
    <property type="entry name" value="PRK00279.1-3"/>
    <property type="match status" value="1"/>
</dbReference>
<feature type="binding site" evidence="5">
    <location>
        <begin position="84"/>
        <end position="87"/>
    </location>
    <ligand>
        <name>AMP</name>
        <dbReference type="ChEBI" id="CHEBI:456215"/>
    </ligand>
</feature>
<keyword evidence="5 7" id="KW-0067">ATP-binding</keyword>